<dbReference type="EMBL" id="JASNGB010000001">
    <property type="protein sequence ID" value="MDL2342561.1"/>
    <property type="molecule type" value="Genomic_DNA"/>
</dbReference>
<evidence type="ECO:0008006" key="4">
    <source>
        <dbReference type="Google" id="ProtNLM"/>
    </source>
</evidence>
<evidence type="ECO:0000313" key="2">
    <source>
        <dbReference type="EMBL" id="MDL2342561.1"/>
    </source>
</evidence>
<comment type="caution">
    <text evidence="2">The sequence shown here is derived from an EMBL/GenBank/DDBJ whole genome shotgun (WGS) entry which is preliminary data.</text>
</comment>
<name>A0ABT7JBY9_9DEIO</name>
<feature type="region of interest" description="Disordered" evidence="1">
    <location>
        <begin position="74"/>
        <end position="109"/>
    </location>
</feature>
<dbReference type="Proteomes" id="UP001302059">
    <property type="component" value="Unassembled WGS sequence"/>
</dbReference>
<feature type="region of interest" description="Disordered" evidence="1">
    <location>
        <begin position="16"/>
        <end position="39"/>
    </location>
</feature>
<sequence length="168" mass="18643">MTDIAERLRARNQRTVYINADTGESRDTPPAPDAPDPDAWFPFVIGRIDPEQVEQDGLLLAFAAHDLEVHAEEKLRAAQEDRKKFDAARPKDRQGKPSYQPPELSREGELERTYLARRGGRVSVLIAGMVDPRYADVQGALGKMERPLYTAIVNFGGVRTEGKAPSAS</sequence>
<gene>
    <name evidence="2" type="ORF">QOL99_00160</name>
</gene>
<proteinExistence type="predicted"/>
<reference evidence="2 3" key="1">
    <citation type="submission" date="2023-05" db="EMBL/GenBank/DDBJ databases">
        <authorList>
            <person name="Gao F."/>
        </authorList>
    </citation>
    <scope>NUCLEOTIDE SEQUENCE [LARGE SCALE GENOMIC DNA]</scope>
    <source>
        <strain evidence="2 3">MIMF12</strain>
    </source>
</reference>
<feature type="compositionally biased region" description="Basic and acidic residues" evidence="1">
    <location>
        <begin position="74"/>
        <end position="95"/>
    </location>
</feature>
<evidence type="ECO:0000256" key="1">
    <source>
        <dbReference type="SAM" id="MobiDB-lite"/>
    </source>
</evidence>
<evidence type="ECO:0000313" key="3">
    <source>
        <dbReference type="Proteomes" id="UP001302059"/>
    </source>
</evidence>
<accession>A0ABT7JBY9</accession>
<keyword evidence="3" id="KW-1185">Reference proteome</keyword>
<organism evidence="2 3">
    <name type="scientific">Deinococcus rhizophilus</name>
    <dbReference type="NCBI Taxonomy" id="3049544"/>
    <lineage>
        <taxon>Bacteria</taxon>
        <taxon>Thermotogati</taxon>
        <taxon>Deinococcota</taxon>
        <taxon>Deinococci</taxon>
        <taxon>Deinococcales</taxon>
        <taxon>Deinococcaceae</taxon>
        <taxon>Deinococcus</taxon>
    </lineage>
</organism>
<dbReference type="RefSeq" id="WP_285520601.1">
    <property type="nucleotide sequence ID" value="NZ_JASNGB010000001.1"/>
</dbReference>
<protein>
    <recommendedName>
        <fullName evidence="4">Single-stranded DNA-binding protein</fullName>
    </recommendedName>
</protein>